<gene>
    <name evidence="7" type="primary">uxaC</name>
    <name evidence="7" type="ORF">ACFO5K_18960</name>
</gene>
<dbReference type="NCBIfam" id="NF002794">
    <property type="entry name" value="PRK02925.1"/>
    <property type="match status" value="1"/>
</dbReference>
<dbReference type="Proteomes" id="UP001595844">
    <property type="component" value="Unassembled WGS sequence"/>
</dbReference>
<dbReference type="Gene3D" id="3.20.20.140">
    <property type="entry name" value="Metal-dependent hydrolases"/>
    <property type="match status" value="1"/>
</dbReference>
<proteinExistence type="inferred from homology"/>
<comment type="pathway">
    <text evidence="2">Carbohydrate metabolism; pentose and glucuronate interconversion.</text>
</comment>
<accession>A0ABV8VLL8</accession>
<comment type="catalytic activity">
    <reaction evidence="1">
        <text>D-glucuronate = D-fructuronate</text>
        <dbReference type="Rhea" id="RHEA:13049"/>
        <dbReference type="ChEBI" id="CHEBI:58720"/>
        <dbReference type="ChEBI" id="CHEBI:59863"/>
        <dbReference type="EC" id="5.3.1.12"/>
    </reaction>
</comment>
<dbReference type="InterPro" id="IPR003766">
    <property type="entry name" value="Uronate_isomerase"/>
</dbReference>
<keyword evidence="8" id="KW-1185">Reference proteome</keyword>
<sequence>MSTVSAPHRAPHPDRLFPADPGVRSVAQRIHHTVRDERIISPHGHVDARVLADDEAFSDPAALLITPDHYVTRLLHANGIPLDALGVGRGELSEAQARSVWRIVCENWAVFRGTPVRYWFDVELADIFGITEQPGASNADALYDRIADCLSRPEFRPRRLFERFGIDVLATTDDPCDDLSAHARLAADPAWSGRVVPTFRPDRYLEPALPGWRQAVDRLASVSDVDTDDFDGYLNALQKRRRYFIDHGATATDHSHADVGTQPLDPAEARRIYRGARAGSVTLAESTALRRHMLFEMARMSTDDGLVMMLHPAIRRGHHRPTGAAFGPDTGHDLPLRVEFTDALRPLLENFGTHHNLNLVLFTVDETAYSRDIAPLAGFYPTVFVGAPWWFLDAPEAIRRFHGAVTETAGYRKLAGFVDDTRGFCSIPARHDMARRLDAAGLAQLVAEHRLTEDEAVVVAGELVREQPRRVFKL</sequence>
<evidence type="ECO:0000256" key="6">
    <source>
        <dbReference type="ARBA" id="ARBA00023235"/>
    </source>
</evidence>
<evidence type="ECO:0000256" key="1">
    <source>
        <dbReference type="ARBA" id="ARBA00001165"/>
    </source>
</evidence>
<reference evidence="8" key="1">
    <citation type="journal article" date="2019" name="Int. J. Syst. Evol. Microbiol.">
        <title>The Global Catalogue of Microorganisms (GCM) 10K type strain sequencing project: providing services to taxonomists for standard genome sequencing and annotation.</title>
        <authorList>
            <consortium name="The Broad Institute Genomics Platform"/>
            <consortium name="The Broad Institute Genome Sequencing Center for Infectious Disease"/>
            <person name="Wu L."/>
            <person name="Ma J."/>
        </authorList>
    </citation>
    <scope>NUCLEOTIDE SEQUENCE [LARGE SCALE GENOMIC DNA]</scope>
    <source>
        <strain evidence="8">IBRC-M 10490</strain>
    </source>
</reference>
<evidence type="ECO:0000313" key="7">
    <source>
        <dbReference type="EMBL" id="MFC4376181.1"/>
    </source>
</evidence>
<dbReference type="InterPro" id="IPR032466">
    <property type="entry name" value="Metal_Hydrolase"/>
</dbReference>
<dbReference type="EMBL" id="JBHSDL010000025">
    <property type="protein sequence ID" value="MFC4376181.1"/>
    <property type="molecule type" value="Genomic_DNA"/>
</dbReference>
<dbReference type="SUPFAM" id="SSF51556">
    <property type="entry name" value="Metallo-dependent hydrolases"/>
    <property type="match status" value="1"/>
</dbReference>
<evidence type="ECO:0000256" key="2">
    <source>
        <dbReference type="ARBA" id="ARBA00004892"/>
    </source>
</evidence>
<evidence type="ECO:0000256" key="4">
    <source>
        <dbReference type="ARBA" id="ARBA00012546"/>
    </source>
</evidence>
<protein>
    <recommendedName>
        <fullName evidence="5">Uronate isomerase</fullName>
        <ecNumber evidence="4">5.3.1.12</ecNumber>
    </recommendedName>
</protein>
<comment type="similarity">
    <text evidence="3">Belongs to the metallo-dependent hydrolases superfamily. Uronate isomerase family.</text>
</comment>
<organism evidence="7 8">
    <name type="scientific">Nocardia halotolerans</name>
    <dbReference type="NCBI Taxonomy" id="1755878"/>
    <lineage>
        <taxon>Bacteria</taxon>
        <taxon>Bacillati</taxon>
        <taxon>Actinomycetota</taxon>
        <taxon>Actinomycetes</taxon>
        <taxon>Mycobacteriales</taxon>
        <taxon>Nocardiaceae</taxon>
        <taxon>Nocardia</taxon>
    </lineage>
</organism>
<name>A0ABV8VLL8_9NOCA</name>
<dbReference type="GO" id="GO:0008880">
    <property type="term" value="F:glucuronate isomerase activity"/>
    <property type="evidence" value="ECO:0007669"/>
    <property type="project" value="UniProtKB-EC"/>
</dbReference>
<keyword evidence="6 7" id="KW-0413">Isomerase</keyword>
<comment type="caution">
    <text evidence="7">The sequence shown here is derived from an EMBL/GenBank/DDBJ whole genome shotgun (WGS) entry which is preliminary data.</text>
</comment>
<evidence type="ECO:0000313" key="8">
    <source>
        <dbReference type="Proteomes" id="UP001595844"/>
    </source>
</evidence>
<dbReference type="EC" id="5.3.1.12" evidence="4"/>
<dbReference type="PANTHER" id="PTHR30068:SF4">
    <property type="entry name" value="URONATE ISOMERASE"/>
    <property type="match status" value="1"/>
</dbReference>
<evidence type="ECO:0000256" key="5">
    <source>
        <dbReference type="ARBA" id="ARBA00020555"/>
    </source>
</evidence>
<dbReference type="Gene3D" id="1.10.2020.10">
    <property type="entry name" value="uronate isomerase, domain 2, chain A"/>
    <property type="match status" value="1"/>
</dbReference>
<evidence type="ECO:0000256" key="3">
    <source>
        <dbReference type="ARBA" id="ARBA00008397"/>
    </source>
</evidence>
<dbReference type="Pfam" id="PF02614">
    <property type="entry name" value="UxaC"/>
    <property type="match status" value="1"/>
</dbReference>
<dbReference type="PANTHER" id="PTHR30068">
    <property type="entry name" value="URONATE ISOMERASE"/>
    <property type="match status" value="1"/>
</dbReference>
<dbReference type="RefSeq" id="WP_378564465.1">
    <property type="nucleotide sequence ID" value="NZ_JBHSDL010000025.1"/>
</dbReference>